<feature type="binding site" evidence="8">
    <location>
        <position position="384"/>
    </location>
    <ligand>
        <name>Zn(2+)</name>
        <dbReference type="ChEBI" id="CHEBI:29105"/>
        <note>catalytic</note>
    </ligand>
</feature>
<keyword evidence="7" id="KW-0325">Glycoprotein</keyword>
<keyword evidence="4 8" id="KW-0862">Zinc</keyword>
<evidence type="ECO:0000256" key="9">
    <source>
        <dbReference type="SAM" id="SignalP"/>
    </source>
</evidence>
<dbReference type="EMBL" id="JAFNEN010000069">
    <property type="protein sequence ID" value="KAG8196496.1"/>
    <property type="molecule type" value="Genomic_DNA"/>
</dbReference>
<dbReference type="AlphaFoldDB" id="A0AAV6VLT0"/>
<feature type="signal peptide" evidence="9">
    <location>
        <begin position="1"/>
        <end position="19"/>
    </location>
</feature>
<dbReference type="Proteomes" id="UP000827092">
    <property type="component" value="Unassembled WGS sequence"/>
</dbReference>
<gene>
    <name evidence="11" type="ORF">JTE90_012312</name>
</gene>
<feature type="chain" id="PRO_5043686602" description="Peptidase M12B domain-containing protein" evidence="9">
    <location>
        <begin position="20"/>
        <end position="554"/>
    </location>
</feature>
<dbReference type="InterPro" id="IPR041645">
    <property type="entry name" value="ADAMTS_CR_2"/>
</dbReference>
<dbReference type="PROSITE" id="PS50215">
    <property type="entry name" value="ADAM_MEPRO"/>
    <property type="match status" value="1"/>
</dbReference>
<dbReference type="SUPFAM" id="SSF55486">
    <property type="entry name" value="Metalloproteases ('zincins'), catalytic domain"/>
    <property type="match status" value="1"/>
</dbReference>
<feature type="domain" description="Peptidase M12B" evidence="10">
    <location>
        <begin position="219"/>
        <end position="433"/>
    </location>
</feature>
<reference evidence="11 12" key="1">
    <citation type="journal article" date="2022" name="Nat. Ecol. Evol.">
        <title>A masculinizing supergene underlies an exaggerated male reproductive morph in a spider.</title>
        <authorList>
            <person name="Hendrickx F."/>
            <person name="De Corte Z."/>
            <person name="Sonet G."/>
            <person name="Van Belleghem S.M."/>
            <person name="Kostlbacher S."/>
            <person name="Vangestel C."/>
        </authorList>
    </citation>
    <scope>NUCLEOTIDE SEQUENCE [LARGE SCALE GENOMIC DNA]</scope>
    <source>
        <strain evidence="11">W744_W776</strain>
    </source>
</reference>
<feature type="binding site" evidence="8">
    <location>
        <position position="378"/>
    </location>
    <ligand>
        <name>Zn(2+)</name>
        <dbReference type="ChEBI" id="CHEBI:29105"/>
        <note>catalytic</note>
    </ligand>
</feature>
<dbReference type="Gene3D" id="3.40.1620.60">
    <property type="match status" value="1"/>
</dbReference>
<evidence type="ECO:0000313" key="12">
    <source>
        <dbReference type="Proteomes" id="UP000827092"/>
    </source>
</evidence>
<evidence type="ECO:0000256" key="8">
    <source>
        <dbReference type="PROSITE-ProRule" id="PRU00276"/>
    </source>
</evidence>
<comment type="caution">
    <text evidence="11">The sequence shown here is derived from an EMBL/GenBank/DDBJ whole genome shotgun (WGS) entry which is preliminary data.</text>
</comment>
<evidence type="ECO:0000256" key="2">
    <source>
        <dbReference type="ARBA" id="ARBA00022723"/>
    </source>
</evidence>
<organism evidence="11 12">
    <name type="scientific">Oedothorax gibbosus</name>
    <dbReference type="NCBI Taxonomy" id="931172"/>
    <lineage>
        <taxon>Eukaryota</taxon>
        <taxon>Metazoa</taxon>
        <taxon>Ecdysozoa</taxon>
        <taxon>Arthropoda</taxon>
        <taxon>Chelicerata</taxon>
        <taxon>Arachnida</taxon>
        <taxon>Araneae</taxon>
        <taxon>Araneomorphae</taxon>
        <taxon>Entelegynae</taxon>
        <taxon>Araneoidea</taxon>
        <taxon>Linyphiidae</taxon>
        <taxon>Erigoninae</taxon>
        <taxon>Oedothorax</taxon>
    </lineage>
</organism>
<dbReference type="GO" id="GO:0006508">
    <property type="term" value="P:proteolysis"/>
    <property type="evidence" value="ECO:0007669"/>
    <property type="project" value="UniProtKB-KW"/>
</dbReference>
<dbReference type="GO" id="GO:0004222">
    <property type="term" value="F:metalloendopeptidase activity"/>
    <property type="evidence" value="ECO:0007669"/>
    <property type="project" value="InterPro"/>
</dbReference>
<evidence type="ECO:0000256" key="4">
    <source>
        <dbReference type="ARBA" id="ARBA00022833"/>
    </source>
</evidence>
<dbReference type="GO" id="GO:0046872">
    <property type="term" value="F:metal ion binding"/>
    <property type="evidence" value="ECO:0007669"/>
    <property type="project" value="UniProtKB-KW"/>
</dbReference>
<name>A0AAV6VLT0_9ARAC</name>
<accession>A0AAV6VLT0</accession>
<keyword evidence="9" id="KW-0732">Signal</keyword>
<evidence type="ECO:0000256" key="1">
    <source>
        <dbReference type="ARBA" id="ARBA00022670"/>
    </source>
</evidence>
<keyword evidence="1" id="KW-0645">Protease</keyword>
<dbReference type="Pfam" id="PF01421">
    <property type="entry name" value="Reprolysin"/>
    <property type="match status" value="1"/>
</dbReference>
<feature type="active site" evidence="8">
    <location>
        <position position="375"/>
    </location>
</feature>
<keyword evidence="6" id="KW-1015">Disulfide bond</keyword>
<evidence type="ECO:0000313" key="11">
    <source>
        <dbReference type="EMBL" id="KAG8196496.1"/>
    </source>
</evidence>
<comment type="caution">
    <text evidence="8">Lacks conserved residue(s) required for the propagation of feature annotation.</text>
</comment>
<dbReference type="Pfam" id="PF17771">
    <property type="entry name" value="ADAMTS_CR_2"/>
    <property type="match status" value="1"/>
</dbReference>
<keyword evidence="3" id="KW-0378">Hydrolase</keyword>
<evidence type="ECO:0000256" key="3">
    <source>
        <dbReference type="ARBA" id="ARBA00022801"/>
    </source>
</evidence>
<dbReference type="InterPro" id="IPR001590">
    <property type="entry name" value="Peptidase_M12B"/>
</dbReference>
<protein>
    <recommendedName>
        <fullName evidence="10">Peptidase M12B domain-containing protein</fullName>
    </recommendedName>
</protein>
<keyword evidence="12" id="KW-1185">Reference proteome</keyword>
<evidence type="ECO:0000256" key="6">
    <source>
        <dbReference type="ARBA" id="ARBA00023157"/>
    </source>
</evidence>
<dbReference type="PANTHER" id="PTHR11905:SF247">
    <property type="entry name" value="PEPTIDASE M12B DOMAIN-CONTAINING PROTEIN"/>
    <property type="match status" value="1"/>
</dbReference>
<dbReference type="PANTHER" id="PTHR11905">
    <property type="entry name" value="ADAM A DISINTEGRIN AND METALLOPROTEASE DOMAIN"/>
    <property type="match status" value="1"/>
</dbReference>
<dbReference type="Gene3D" id="3.40.390.10">
    <property type="entry name" value="Collagenase (Catalytic Domain)"/>
    <property type="match status" value="1"/>
</dbReference>
<proteinExistence type="predicted"/>
<feature type="binding site" evidence="8">
    <location>
        <position position="374"/>
    </location>
    <ligand>
        <name>Zn(2+)</name>
        <dbReference type="ChEBI" id="CHEBI:29105"/>
        <note>catalytic</note>
    </ligand>
</feature>
<evidence type="ECO:0000256" key="7">
    <source>
        <dbReference type="ARBA" id="ARBA00023180"/>
    </source>
</evidence>
<keyword evidence="2 8" id="KW-0479">Metal-binding</keyword>
<dbReference type="InterPro" id="IPR024079">
    <property type="entry name" value="MetalloPept_cat_dom_sf"/>
</dbReference>
<evidence type="ECO:0000259" key="10">
    <source>
        <dbReference type="PROSITE" id="PS50215"/>
    </source>
</evidence>
<keyword evidence="5" id="KW-0482">Metalloprotease</keyword>
<evidence type="ECO:0000256" key="5">
    <source>
        <dbReference type="ARBA" id="ARBA00023049"/>
    </source>
</evidence>
<sequence>MEWMLAAFFFWFLQQFAKSHPLTKPLTLKISDKWKSPIEIVYPKLHSLSYPRKRRSVTSEDTSLLVLRTSDDIFYISLEPNDGLFSPKNDAGYKKDFRNKESCHYHGTVLSHDGGTAAISVCGPQKKMSGVIVTKNDAYILRPLDHLSAEDITPDHRPHYNNSDTNAHVFTKMDTPATEYCGGQHKNAFEPLKDDAVPRAQRVKRDEPRSSERDSIGHKVIETAVYVDFPLYQKLSVKKKQTMEEIQDTVLAILNQVQLIYNYQTLKTKFKIVVVKLEILSEGKEAPDAADGDIDAYLDNFCSWQSQKNPTLTSELHWDHALMLTGYDLHKVTLSNEKNKKVLGLAWVNGMCRPKHSCTLNEGSSFEAAFVIAHEIGHSLGMMHDGRGNNCDPSTFLMSEKTGPGRITWSSCSNDYLERFFQKGYGSCLNDDNDYKLENVDYAFDDKFPGERFGLEEQCKLSLGDEFKPHFVPKVPFNNVCRELWCVSGLWASVAHPALEGSPCGTGKHCIQGKCTEMTTLATSASNAEIVEEMKGAVNEFLDKLKSAFHLLVS</sequence>